<dbReference type="Gene3D" id="1.10.530.10">
    <property type="match status" value="1"/>
</dbReference>
<dbReference type="Proteomes" id="UP000238034">
    <property type="component" value="Unassembled WGS sequence"/>
</dbReference>
<protein>
    <recommendedName>
        <fullName evidence="3">EF-hand domain-containing protein</fullName>
    </recommendedName>
</protein>
<organism evidence="1 2">
    <name type="scientific">Arcticibacter pallidicorallinus</name>
    <dbReference type="NCBI Taxonomy" id="1259464"/>
    <lineage>
        <taxon>Bacteria</taxon>
        <taxon>Pseudomonadati</taxon>
        <taxon>Bacteroidota</taxon>
        <taxon>Sphingobacteriia</taxon>
        <taxon>Sphingobacteriales</taxon>
        <taxon>Sphingobacteriaceae</taxon>
        <taxon>Arcticibacter</taxon>
    </lineage>
</organism>
<proteinExistence type="predicted"/>
<evidence type="ECO:0000313" key="1">
    <source>
        <dbReference type="EMBL" id="PRY50391.1"/>
    </source>
</evidence>
<reference evidence="1 2" key="1">
    <citation type="submission" date="2018-03" db="EMBL/GenBank/DDBJ databases">
        <title>Genomic Encyclopedia of Type Strains, Phase III (KMG-III): the genomes of soil and plant-associated and newly described type strains.</title>
        <authorList>
            <person name="Whitman W."/>
        </authorList>
    </citation>
    <scope>NUCLEOTIDE SEQUENCE [LARGE SCALE GENOMIC DNA]</scope>
    <source>
        <strain evidence="1 2">CGMCC 1.9313</strain>
    </source>
</reference>
<dbReference type="PROSITE" id="PS00018">
    <property type="entry name" value="EF_HAND_1"/>
    <property type="match status" value="1"/>
</dbReference>
<name>A0A2T0TXK0_9SPHI</name>
<evidence type="ECO:0000313" key="2">
    <source>
        <dbReference type="Proteomes" id="UP000238034"/>
    </source>
</evidence>
<dbReference type="AlphaFoldDB" id="A0A2T0TXK0"/>
<accession>A0A2T0TXK0</accession>
<sequence>MKQVYYNVVQKRYGNAKEFFNKVNNICIELGISNSDWLCDLMHVETAGTFRVDIKNQYSSATGLIQFLESTAIDLGTTTAKLRLMSNLTQLDYVRKYLKQKIAKHGKPLSYFDTYCLVFYPAWVRQPDSAKLPDSSYAVNKGIDLNKDKIITRGEFRQWAEKQVGIVSLPISDNYNLVF</sequence>
<dbReference type="OrthoDB" id="961266at2"/>
<dbReference type="InterPro" id="IPR018247">
    <property type="entry name" value="EF_Hand_1_Ca_BS"/>
</dbReference>
<comment type="caution">
    <text evidence="1">The sequence shown here is derived from an EMBL/GenBank/DDBJ whole genome shotgun (WGS) entry which is preliminary data.</text>
</comment>
<dbReference type="EMBL" id="PVTH01000009">
    <property type="protein sequence ID" value="PRY50391.1"/>
    <property type="molecule type" value="Genomic_DNA"/>
</dbReference>
<dbReference type="RefSeq" id="WP_106294456.1">
    <property type="nucleotide sequence ID" value="NZ_PVTH01000009.1"/>
</dbReference>
<keyword evidence="2" id="KW-1185">Reference proteome</keyword>
<evidence type="ECO:0008006" key="3">
    <source>
        <dbReference type="Google" id="ProtNLM"/>
    </source>
</evidence>
<gene>
    <name evidence="1" type="ORF">B0I27_109114</name>
</gene>